<protein>
    <submittedName>
        <fullName evidence="1">DUF3293 domain-containing protein</fullName>
    </submittedName>
</protein>
<gene>
    <name evidence="1" type="ORF">IDF66_13405</name>
</gene>
<dbReference type="EMBL" id="JACWMS010000002">
    <property type="protein sequence ID" value="MBD1320578.1"/>
    <property type="molecule type" value="Genomic_DNA"/>
</dbReference>
<dbReference type="Proteomes" id="UP000602395">
    <property type="component" value="Unassembled WGS sequence"/>
</dbReference>
<dbReference type="Pfam" id="PF11697">
    <property type="entry name" value="DUF3293"/>
    <property type="match status" value="1"/>
</dbReference>
<evidence type="ECO:0000313" key="1">
    <source>
        <dbReference type="EMBL" id="MBD1320578.1"/>
    </source>
</evidence>
<evidence type="ECO:0000313" key="2">
    <source>
        <dbReference type="Proteomes" id="UP000602395"/>
    </source>
</evidence>
<organism evidence="1 2">
    <name type="scientific">Gordonia hankookensis</name>
    <dbReference type="NCBI Taxonomy" id="589403"/>
    <lineage>
        <taxon>Bacteria</taxon>
        <taxon>Bacillati</taxon>
        <taxon>Actinomycetota</taxon>
        <taxon>Actinomycetes</taxon>
        <taxon>Mycobacteriales</taxon>
        <taxon>Gordoniaceae</taxon>
        <taxon>Gordonia</taxon>
    </lineage>
</organism>
<accession>A0ABR7WDV8</accession>
<keyword evidence="2" id="KW-1185">Reference proteome</keyword>
<proteinExistence type="predicted"/>
<reference evidence="1 2" key="1">
    <citation type="submission" date="2020-09" db="EMBL/GenBank/DDBJ databases">
        <title>Novel species in genus Gordonia.</title>
        <authorList>
            <person name="Zhang G."/>
        </authorList>
    </citation>
    <scope>NUCLEOTIDE SEQUENCE [LARGE SCALE GENOMIC DNA]</scope>
    <source>
        <strain evidence="1 2">ON-33</strain>
    </source>
</reference>
<comment type="caution">
    <text evidence="1">The sequence shown here is derived from an EMBL/GenBank/DDBJ whole genome shotgun (WGS) entry which is preliminary data.</text>
</comment>
<sequence>MSHVPAVGSSLDGSHSEDSRAVFGLTDGQARELGMRFGQVAVFALRGWQWSLLACVGNRESTCGWRWEPVV</sequence>
<dbReference type="InterPro" id="IPR021710">
    <property type="entry name" value="DUF3293"/>
</dbReference>
<name>A0ABR7WDV8_9ACTN</name>